<reference evidence="2" key="1">
    <citation type="submission" date="2021-01" db="EMBL/GenBank/DDBJ databases">
        <authorList>
            <consortium name="Genoscope - CEA"/>
            <person name="William W."/>
        </authorList>
    </citation>
    <scope>NUCLEOTIDE SEQUENCE</scope>
</reference>
<feature type="domain" description="GED" evidence="1">
    <location>
        <begin position="183"/>
        <end position="274"/>
    </location>
</feature>
<dbReference type="PANTHER" id="PTHR11566:SF233">
    <property type="entry name" value="CHROMOSOME UNDETERMINED SCAFFOLD_59, WHOLE GENOME SHOTGUN SEQUENCE"/>
    <property type="match status" value="1"/>
</dbReference>
<dbReference type="GO" id="GO:0005525">
    <property type="term" value="F:GTP binding"/>
    <property type="evidence" value="ECO:0007669"/>
    <property type="project" value="InterPro"/>
</dbReference>
<dbReference type="InterPro" id="IPR022812">
    <property type="entry name" value="Dynamin"/>
</dbReference>
<dbReference type="FunFam" id="1.20.120.1240:FF:000023">
    <property type="entry name" value="Dynamin-like protein"/>
    <property type="match status" value="1"/>
</dbReference>
<dbReference type="InterPro" id="IPR000375">
    <property type="entry name" value="Dynamin_stalk"/>
</dbReference>
<evidence type="ECO:0000313" key="2">
    <source>
        <dbReference type="EMBL" id="CAD8073690.1"/>
    </source>
</evidence>
<organism evidence="2 3">
    <name type="scientific">Paramecium primaurelia</name>
    <dbReference type="NCBI Taxonomy" id="5886"/>
    <lineage>
        <taxon>Eukaryota</taxon>
        <taxon>Sar</taxon>
        <taxon>Alveolata</taxon>
        <taxon>Ciliophora</taxon>
        <taxon>Intramacronucleata</taxon>
        <taxon>Oligohymenophorea</taxon>
        <taxon>Peniculida</taxon>
        <taxon>Parameciidae</taxon>
        <taxon>Paramecium</taxon>
    </lineage>
</organism>
<comment type="caution">
    <text evidence="2">The sequence shown here is derived from an EMBL/GenBank/DDBJ whole genome shotgun (WGS) entry which is preliminary data.</text>
</comment>
<sequence>MDGKYDKNEATITDEEKKIELTGGAKIKQMFNELYQEFADEKYHVTDCYLDKDIELADQLHQGDSIPGFPSFDSFLYLIVPQVQALIRPAQDVLDQIFQYMDEISQQILRKVFTRFPSVLDEISEMSRKVIESQRAKAEQVVINQIEAEMNYIYTNDEEYLTTKADLVFKQNSKTLDPKKILVRELRNRVDLYYKILIRNLRDSIPKYIGYYLVKQTLDKMQLVLYDQMNKSDNVFQMLEEPVYILQERQQLQKTLKALKQAKKVLKQDPDLSKGRG</sequence>
<dbReference type="GO" id="GO:0016020">
    <property type="term" value="C:membrane"/>
    <property type="evidence" value="ECO:0007669"/>
    <property type="project" value="TreeGrafter"/>
</dbReference>
<dbReference type="AlphaFoldDB" id="A0A8S1M004"/>
<dbReference type="GO" id="GO:0005874">
    <property type="term" value="C:microtubule"/>
    <property type="evidence" value="ECO:0007669"/>
    <property type="project" value="TreeGrafter"/>
</dbReference>
<dbReference type="InterPro" id="IPR003130">
    <property type="entry name" value="GED"/>
</dbReference>
<dbReference type="EMBL" id="CAJJDM010000051">
    <property type="protein sequence ID" value="CAD8073690.1"/>
    <property type="molecule type" value="Genomic_DNA"/>
</dbReference>
<dbReference type="GO" id="GO:0003924">
    <property type="term" value="F:GTPase activity"/>
    <property type="evidence" value="ECO:0007669"/>
    <property type="project" value="InterPro"/>
</dbReference>
<dbReference type="InterPro" id="IPR020850">
    <property type="entry name" value="GED_dom"/>
</dbReference>
<dbReference type="Pfam" id="PF02212">
    <property type="entry name" value="GED"/>
    <property type="match status" value="1"/>
</dbReference>
<dbReference type="Pfam" id="PF01031">
    <property type="entry name" value="Dynamin_M"/>
    <property type="match status" value="1"/>
</dbReference>
<dbReference type="GO" id="GO:0008017">
    <property type="term" value="F:microtubule binding"/>
    <property type="evidence" value="ECO:0007669"/>
    <property type="project" value="TreeGrafter"/>
</dbReference>
<dbReference type="SMART" id="SM00302">
    <property type="entry name" value="GED"/>
    <property type="match status" value="1"/>
</dbReference>
<evidence type="ECO:0000313" key="3">
    <source>
        <dbReference type="Proteomes" id="UP000688137"/>
    </source>
</evidence>
<name>A0A8S1M004_PARPR</name>
<gene>
    <name evidence="2" type="ORF">PPRIM_AZ9-3.1.T0510191</name>
</gene>
<dbReference type="PROSITE" id="PS51388">
    <property type="entry name" value="GED"/>
    <property type="match status" value="1"/>
</dbReference>
<evidence type="ECO:0000259" key="1">
    <source>
        <dbReference type="PROSITE" id="PS51388"/>
    </source>
</evidence>
<dbReference type="PANTHER" id="PTHR11566">
    <property type="entry name" value="DYNAMIN"/>
    <property type="match status" value="1"/>
</dbReference>
<dbReference type="GO" id="GO:0005737">
    <property type="term" value="C:cytoplasm"/>
    <property type="evidence" value="ECO:0007669"/>
    <property type="project" value="TreeGrafter"/>
</dbReference>
<keyword evidence="3" id="KW-1185">Reference proteome</keyword>
<proteinExistence type="predicted"/>
<accession>A0A8S1M004</accession>
<dbReference type="Proteomes" id="UP000688137">
    <property type="component" value="Unassembled WGS sequence"/>
</dbReference>
<protein>
    <recommendedName>
        <fullName evidence="1">GED domain-containing protein</fullName>
    </recommendedName>
</protein>